<name>A0A5J6VIS3_9VIRU</name>
<keyword evidence="1" id="KW-0175">Coiled coil</keyword>
<dbReference type="Gene3D" id="1.10.287.1700">
    <property type="match status" value="1"/>
</dbReference>
<reference evidence="2" key="1">
    <citation type="journal article" date="2019" name="Philos. Trans. R. Soc. Lond., B, Biol. Sci.">
        <title>Targeted metagenomic recovery of four divergent viruses reveals shared and distinctive characteristics of giant viruses of marine eukaryotes.</title>
        <authorList>
            <person name="Needham D.M."/>
            <person name="Poirier C."/>
            <person name="Hehenberger E."/>
            <person name="Jimenez V."/>
            <person name="Swalwell J.E."/>
            <person name="Santoro A.E."/>
            <person name="Worden A.Z."/>
        </authorList>
    </citation>
    <scope>NUCLEOTIDE SEQUENCE</scope>
    <source>
        <strain evidence="2">OPacV-662</strain>
    </source>
</reference>
<protein>
    <submittedName>
        <fullName evidence="2">Uncharacterized protein</fullName>
    </submittedName>
</protein>
<proteinExistence type="predicted"/>
<evidence type="ECO:0000256" key="1">
    <source>
        <dbReference type="SAM" id="Coils"/>
    </source>
</evidence>
<feature type="coiled-coil region" evidence="1">
    <location>
        <begin position="27"/>
        <end position="117"/>
    </location>
</feature>
<accession>A0A5J6VIS3</accession>
<dbReference type="EMBL" id="MN448266">
    <property type="protein sequence ID" value="QFG73679.1"/>
    <property type="molecule type" value="Genomic_DNA"/>
</dbReference>
<organism evidence="2">
    <name type="scientific">Megaviridae environmental sample</name>
    <dbReference type="NCBI Taxonomy" id="1737588"/>
    <lineage>
        <taxon>Viruses</taxon>
        <taxon>Varidnaviria</taxon>
        <taxon>Bamfordvirae</taxon>
        <taxon>Nucleocytoviricota</taxon>
        <taxon>Megaviricetes</taxon>
        <taxon>Imitervirales</taxon>
        <taxon>Mimiviridae</taxon>
        <taxon>environmental samples</taxon>
    </lineage>
</organism>
<sequence length="156" mass="18210">MKRSINCVSNPNCPPIRKDKQPDMRFKVNRESKLQEARNELQVARDELEETRYELQEDRNELQVARDELQVTRDELKEANMEADKYFSYTANAWSEIATLERNLEKLDRDYKDICKARDATQSQNIILAQSLAIANTQITELSRCLATFQVQNAQP</sequence>
<evidence type="ECO:0000313" key="2">
    <source>
        <dbReference type="EMBL" id="QFG73679.1"/>
    </source>
</evidence>
<dbReference type="InterPro" id="IPR053716">
    <property type="entry name" value="Flag_assembly_chemotaxis_eff"/>
</dbReference>